<dbReference type="Proteomes" id="UP001060085">
    <property type="component" value="Linkage Group LG03"/>
</dbReference>
<comment type="caution">
    <text evidence="1">The sequence shown here is derived from an EMBL/GenBank/DDBJ whole genome shotgun (WGS) entry which is preliminary data.</text>
</comment>
<name>A0ACC0BJA6_CATRO</name>
<proteinExistence type="predicted"/>
<dbReference type="EMBL" id="CM044703">
    <property type="protein sequence ID" value="KAI5672686.1"/>
    <property type="molecule type" value="Genomic_DNA"/>
</dbReference>
<reference evidence="2" key="1">
    <citation type="journal article" date="2023" name="Nat. Plants">
        <title>Single-cell RNA sequencing provides a high-resolution roadmap for understanding the multicellular compartmentation of specialized metabolism.</title>
        <authorList>
            <person name="Sun S."/>
            <person name="Shen X."/>
            <person name="Li Y."/>
            <person name="Li Y."/>
            <person name="Wang S."/>
            <person name="Li R."/>
            <person name="Zhang H."/>
            <person name="Shen G."/>
            <person name="Guo B."/>
            <person name="Wei J."/>
            <person name="Xu J."/>
            <person name="St-Pierre B."/>
            <person name="Chen S."/>
            <person name="Sun C."/>
        </authorList>
    </citation>
    <scope>NUCLEOTIDE SEQUENCE [LARGE SCALE GENOMIC DNA]</scope>
</reference>
<gene>
    <name evidence="1" type="ORF">M9H77_13050</name>
</gene>
<sequence length="583" mass="64919">MVFCKPTLTPVDAKQKVRAQTGNRYADPSKYHSLAGALQYLTFRWPDISYAVQQLQILCRILMLIGVVVSTLDDTSGYCVFLGDNLISWSSKRQPTLSCSSAEAEYRGVIYLFGNPVQHQRTKHIEMDIHFVREKVARGEVRVHHVPSRYQIADIFTKGLPFILFEDFRNSLSVRAPPATIAGKLNRFVFFFVSGEENRGIPARENWEKMGGCASKSSVLKGDEPIPAPPPVPGPPPQKEEDTVVKEAVVEDPKKEEAVEATNDHDDDAPNKNRSLGNLFMEHHNLQLQNETCSFIVIKVVFFFPSVSVRYEGLAVRYEDLRIKNIVLYNFIVGMLIKLDTLCTSHSEWNLIGQSVEGKDSTEKEIVKAFDVPESTPPKEVEKAVTETSEEKKTEDAKPQVIVAENVEKPLEKTEVINVITPEKTKLDEIKPIIAKPEEKQAQVNTGFVEAEEKFEAPKETDVAQVKIAEGKILTPEEKRPAAPAQVKVAEDKILTPEEKKPAAPGQVKVAEDKILTPEGKKPAAPAQVKVAEDKILTPEEKKPAAAPAQVKVVAEDKILDPEEKKTAAPPEAQLLNQTEQKK</sequence>
<protein>
    <submittedName>
        <fullName evidence="1">Uncharacterized protein</fullName>
    </submittedName>
</protein>
<evidence type="ECO:0000313" key="2">
    <source>
        <dbReference type="Proteomes" id="UP001060085"/>
    </source>
</evidence>
<evidence type="ECO:0000313" key="1">
    <source>
        <dbReference type="EMBL" id="KAI5672686.1"/>
    </source>
</evidence>
<organism evidence="1 2">
    <name type="scientific">Catharanthus roseus</name>
    <name type="common">Madagascar periwinkle</name>
    <name type="synonym">Vinca rosea</name>
    <dbReference type="NCBI Taxonomy" id="4058"/>
    <lineage>
        <taxon>Eukaryota</taxon>
        <taxon>Viridiplantae</taxon>
        <taxon>Streptophyta</taxon>
        <taxon>Embryophyta</taxon>
        <taxon>Tracheophyta</taxon>
        <taxon>Spermatophyta</taxon>
        <taxon>Magnoliopsida</taxon>
        <taxon>eudicotyledons</taxon>
        <taxon>Gunneridae</taxon>
        <taxon>Pentapetalae</taxon>
        <taxon>asterids</taxon>
        <taxon>lamiids</taxon>
        <taxon>Gentianales</taxon>
        <taxon>Apocynaceae</taxon>
        <taxon>Rauvolfioideae</taxon>
        <taxon>Vinceae</taxon>
        <taxon>Catharanthinae</taxon>
        <taxon>Catharanthus</taxon>
    </lineage>
</organism>
<keyword evidence="2" id="KW-1185">Reference proteome</keyword>
<accession>A0ACC0BJA6</accession>